<proteinExistence type="predicted"/>
<dbReference type="EMBL" id="BMWD01000006">
    <property type="protein sequence ID" value="GGX54211.1"/>
    <property type="molecule type" value="Genomic_DNA"/>
</dbReference>
<keyword evidence="3" id="KW-1185">Reference proteome</keyword>
<dbReference type="Proteomes" id="UP000645555">
    <property type="component" value="Unassembled WGS sequence"/>
</dbReference>
<gene>
    <name evidence="2" type="ORF">GCM10010515_21790</name>
</gene>
<protein>
    <submittedName>
        <fullName evidence="2">Uncharacterized protein</fullName>
    </submittedName>
</protein>
<organism evidence="2 3">
    <name type="scientific">Streptomyces fructofermentans</name>
    <dbReference type="NCBI Taxonomy" id="152141"/>
    <lineage>
        <taxon>Bacteria</taxon>
        <taxon>Bacillati</taxon>
        <taxon>Actinomycetota</taxon>
        <taxon>Actinomycetes</taxon>
        <taxon>Kitasatosporales</taxon>
        <taxon>Streptomycetaceae</taxon>
        <taxon>Streptomyces</taxon>
    </lineage>
</organism>
<comment type="caution">
    <text evidence="2">The sequence shown here is derived from an EMBL/GenBank/DDBJ whole genome shotgun (WGS) entry which is preliminary data.</text>
</comment>
<reference evidence="2" key="2">
    <citation type="submission" date="2020-09" db="EMBL/GenBank/DDBJ databases">
        <authorList>
            <person name="Sun Q."/>
            <person name="Ohkuma M."/>
        </authorList>
    </citation>
    <scope>NUCLEOTIDE SEQUENCE</scope>
    <source>
        <strain evidence="2">JCM 4956</strain>
    </source>
</reference>
<feature type="region of interest" description="Disordered" evidence="1">
    <location>
        <begin position="1"/>
        <end position="69"/>
    </location>
</feature>
<evidence type="ECO:0000256" key="1">
    <source>
        <dbReference type="SAM" id="MobiDB-lite"/>
    </source>
</evidence>
<evidence type="ECO:0000313" key="2">
    <source>
        <dbReference type="EMBL" id="GGX54211.1"/>
    </source>
</evidence>
<sequence>MPGPAVSRTPPGLWVGRWGAGTTRRTRAGKRAPPPRARAARRNRGADVAAPKSCREGARTVRSPDAREPISRPALRFPYAREEPVFRLPVL</sequence>
<name>A0A918K907_9ACTN</name>
<dbReference type="AlphaFoldDB" id="A0A918K907"/>
<accession>A0A918K907</accession>
<reference evidence="2" key="1">
    <citation type="journal article" date="2014" name="Int. J. Syst. Evol. Microbiol.">
        <title>Complete genome sequence of Corynebacterium casei LMG S-19264T (=DSM 44701T), isolated from a smear-ripened cheese.</title>
        <authorList>
            <consortium name="US DOE Joint Genome Institute (JGI-PGF)"/>
            <person name="Walter F."/>
            <person name="Albersmeier A."/>
            <person name="Kalinowski J."/>
            <person name="Ruckert C."/>
        </authorList>
    </citation>
    <scope>NUCLEOTIDE SEQUENCE</scope>
    <source>
        <strain evidence="2">JCM 4956</strain>
    </source>
</reference>
<evidence type="ECO:0000313" key="3">
    <source>
        <dbReference type="Proteomes" id="UP000645555"/>
    </source>
</evidence>
<feature type="compositionally biased region" description="Basic and acidic residues" evidence="1">
    <location>
        <begin position="53"/>
        <end position="69"/>
    </location>
</feature>